<dbReference type="Proteomes" id="UP001371224">
    <property type="component" value="Unassembled WGS sequence"/>
</dbReference>
<dbReference type="RefSeq" id="WP_337333307.1">
    <property type="nucleotide sequence ID" value="NZ_JBBDGM010000016.1"/>
</dbReference>
<proteinExistence type="predicted"/>
<sequence length="178" mass="19790">MIAEARHVAHSLPDQCQGLATLAGAFQLDHAQRRLPRHEVIVHDAGVLERAGDARAEFEEMAVVHTDQALRDFERFVLPGLRGADARVIDRLSATYVEGYSPESDAREPFLAPALHVFGRQDHVVGYEDGLALADHYPRGSFVVLDGTGHNPHLERPQLVGALIRDWLGRVDRHRPCD</sequence>
<protein>
    <submittedName>
        <fullName evidence="1">Alpha/beta hydrolase</fullName>
    </submittedName>
</protein>
<name>A0ABU8LEA7_9MICO</name>
<dbReference type="SUPFAM" id="SSF53474">
    <property type="entry name" value="alpha/beta-Hydrolases"/>
    <property type="match status" value="1"/>
</dbReference>
<accession>A0ABU8LEA7</accession>
<organism evidence="1 2">
    <name type="scientific">Microbacterium bandirmense</name>
    <dbReference type="NCBI Taxonomy" id="3122050"/>
    <lineage>
        <taxon>Bacteria</taxon>
        <taxon>Bacillati</taxon>
        <taxon>Actinomycetota</taxon>
        <taxon>Actinomycetes</taxon>
        <taxon>Micrococcales</taxon>
        <taxon>Microbacteriaceae</taxon>
        <taxon>Microbacterium</taxon>
    </lineage>
</organism>
<gene>
    <name evidence="1" type="ORF">WDU99_15205</name>
</gene>
<reference evidence="1 2" key="1">
    <citation type="submission" date="2024-02" db="EMBL/GenBank/DDBJ databases">
        <authorList>
            <person name="Saticioglu I.B."/>
        </authorList>
    </citation>
    <scope>NUCLEOTIDE SEQUENCE [LARGE SCALE GENOMIC DNA]</scope>
    <source>
        <strain evidence="1 2">Mu-80</strain>
    </source>
</reference>
<keyword evidence="1" id="KW-0378">Hydrolase</keyword>
<comment type="caution">
    <text evidence="1">The sequence shown here is derived from an EMBL/GenBank/DDBJ whole genome shotgun (WGS) entry which is preliminary data.</text>
</comment>
<dbReference type="EMBL" id="JBBDGM010000016">
    <property type="protein sequence ID" value="MEJ1089662.1"/>
    <property type="molecule type" value="Genomic_DNA"/>
</dbReference>
<dbReference type="Gene3D" id="3.40.50.1820">
    <property type="entry name" value="alpha/beta hydrolase"/>
    <property type="match status" value="1"/>
</dbReference>
<keyword evidence="2" id="KW-1185">Reference proteome</keyword>
<dbReference type="GO" id="GO:0016787">
    <property type="term" value="F:hydrolase activity"/>
    <property type="evidence" value="ECO:0007669"/>
    <property type="project" value="UniProtKB-KW"/>
</dbReference>
<dbReference type="InterPro" id="IPR029058">
    <property type="entry name" value="AB_hydrolase_fold"/>
</dbReference>
<evidence type="ECO:0000313" key="2">
    <source>
        <dbReference type="Proteomes" id="UP001371224"/>
    </source>
</evidence>
<evidence type="ECO:0000313" key="1">
    <source>
        <dbReference type="EMBL" id="MEJ1089662.1"/>
    </source>
</evidence>